<comment type="caution">
    <text evidence="3">The sequence shown here is derived from an EMBL/GenBank/DDBJ whole genome shotgun (WGS) entry which is preliminary data.</text>
</comment>
<accession>A0A328XD49</accession>
<dbReference type="Proteomes" id="UP000249700">
    <property type="component" value="Unassembled WGS sequence"/>
</dbReference>
<dbReference type="RefSeq" id="WP_146742518.1">
    <property type="nucleotide sequence ID" value="NZ_QLSX01000028.1"/>
</dbReference>
<feature type="compositionally biased region" description="Polar residues" evidence="1">
    <location>
        <begin position="103"/>
        <end position="117"/>
    </location>
</feature>
<dbReference type="OrthoDB" id="6684398at2"/>
<feature type="region of interest" description="Disordered" evidence="1">
    <location>
        <begin position="94"/>
        <end position="137"/>
    </location>
</feature>
<evidence type="ECO:0000313" key="4">
    <source>
        <dbReference type="Proteomes" id="UP000249700"/>
    </source>
</evidence>
<dbReference type="AlphaFoldDB" id="A0A328XD49"/>
<name>A0A328XD49_9GAMM</name>
<gene>
    <name evidence="3" type="ORF">BCL93_1283</name>
</gene>
<evidence type="ECO:0000259" key="2">
    <source>
        <dbReference type="Pfam" id="PF12728"/>
    </source>
</evidence>
<dbReference type="EMBL" id="QLSX01000028">
    <property type="protein sequence ID" value="RAR56512.1"/>
    <property type="molecule type" value="Genomic_DNA"/>
</dbReference>
<organism evidence="3 4">
    <name type="scientific">Onishia taeanensis</name>
    <dbReference type="NCBI Taxonomy" id="284577"/>
    <lineage>
        <taxon>Bacteria</taxon>
        <taxon>Pseudomonadati</taxon>
        <taxon>Pseudomonadota</taxon>
        <taxon>Gammaproteobacteria</taxon>
        <taxon>Oceanospirillales</taxon>
        <taxon>Halomonadaceae</taxon>
        <taxon>Onishia</taxon>
    </lineage>
</organism>
<dbReference type="Pfam" id="PF12728">
    <property type="entry name" value="HTH_17"/>
    <property type="match status" value="1"/>
</dbReference>
<proteinExistence type="predicted"/>
<sequence length="137" mass="15252">MQLTIPKAAKLYGKHRSTIHRHIESGRLSCGFRGDGTRIIEMAELIRCYGEPEHLPDDMQPPATPSQEDMQQAMLQALQAMHQELVALREEVAQLKQLPPPTNADQGNQDPQASVQETDSDPHGLRSLARSLYQDGS</sequence>
<evidence type="ECO:0000256" key="1">
    <source>
        <dbReference type="SAM" id="MobiDB-lite"/>
    </source>
</evidence>
<evidence type="ECO:0000313" key="3">
    <source>
        <dbReference type="EMBL" id="RAR56512.1"/>
    </source>
</evidence>
<feature type="domain" description="Helix-turn-helix" evidence="2">
    <location>
        <begin position="3"/>
        <end position="40"/>
    </location>
</feature>
<dbReference type="InterPro" id="IPR041657">
    <property type="entry name" value="HTH_17"/>
</dbReference>
<reference evidence="3 4" key="1">
    <citation type="submission" date="2018-06" db="EMBL/GenBank/DDBJ databases">
        <title>Comparative analysis of microorganisms from saline springs in Andes Mountain Range, Colombia.</title>
        <authorList>
            <person name="Rubin E."/>
        </authorList>
    </citation>
    <scope>NUCLEOTIDE SEQUENCE [LARGE SCALE GENOMIC DNA]</scope>
    <source>
        <strain evidence="3 4">USBA-857</strain>
    </source>
</reference>
<protein>
    <recommendedName>
        <fullName evidence="2">Helix-turn-helix domain-containing protein</fullName>
    </recommendedName>
</protein>